<dbReference type="Pfam" id="PF05970">
    <property type="entry name" value="PIF1"/>
    <property type="match status" value="1"/>
</dbReference>
<dbReference type="GO" id="GO:0006310">
    <property type="term" value="P:DNA recombination"/>
    <property type="evidence" value="ECO:0007669"/>
    <property type="project" value="UniProtKB-KW"/>
</dbReference>
<dbReference type="EC" id="5.6.2.3" evidence="1"/>
<dbReference type="AlphaFoldDB" id="A0A2P4PQI6"/>
<protein>
    <recommendedName>
        <fullName evidence="1">ATP-dependent DNA helicase</fullName>
        <ecNumber evidence="1">5.6.2.3</ecNumber>
    </recommendedName>
</protein>
<reference evidence="3 4" key="1">
    <citation type="journal article" date="2013" name="Proc. Natl. Acad. Sci. U.S.A.">
        <title>Genome of an arbuscular mycorrhizal fungus provides insight into the oldest plant symbiosis.</title>
        <authorList>
            <person name="Tisserant E."/>
            <person name="Malbreil M."/>
            <person name="Kuo A."/>
            <person name="Kohler A."/>
            <person name="Symeonidi A."/>
            <person name="Balestrini R."/>
            <person name="Charron P."/>
            <person name="Duensing N."/>
            <person name="Frei Dit Frey N."/>
            <person name="Gianinazzi-Pearson V."/>
            <person name="Gilbert L.B."/>
            <person name="Handa Y."/>
            <person name="Herr J.R."/>
            <person name="Hijri M."/>
            <person name="Koul R."/>
            <person name="Kawaguchi M."/>
            <person name="Krajinski F."/>
            <person name="Lammers P.J."/>
            <person name="Masclaux F.G."/>
            <person name="Murat C."/>
            <person name="Morin E."/>
            <person name="Ndikumana S."/>
            <person name="Pagni M."/>
            <person name="Petitpierre D."/>
            <person name="Requena N."/>
            <person name="Rosikiewicz P."/>
            <person name="Riley R."/>
            <person name="Saito K."/>
            <person name="San Clemente H."/>
            <person name="Shapiro H."/>
            <person name="van Tuinen D."/>
            <person name="Becard G."/>
            <person name="Bonfante P."/>
            <person name="Paszkowski U."/>
            <person name="Shachar-Hill Y.Y."/>
            <person name="Tuskan G.A."/>
            <person name="Young P.W."/>
            <person name="Sanders I.R."/>
            <person name="Henrissat B."/>
            <person name="Rensing S.A."/>
            <person name="Grigoriev I.V."/>
            <person name="Corradi N."/>
            <person name="Roux C."/>
            <person name="Martin F."/>
        </authorList>
    </citation>
    <scope>NUCLEOTIDE SEQUENCE [LARGE SCALE GENOMIC DNA]</scope>
    <source>
        <strain evidence="3 4">DAOM 197198</strain>
    </source>
</reference>
<comment type="similarity">
    <text evidence="1">Belongs to the helicase family.</text>
</comment>
<keyword evidence="1" id="KW-0547">Nucleotide-binding</keyword>
<keyword evidence="1 3" id="KW-0347">Helicase</keyword>
<dbReference type="GO" id="GO:0005524">
    <property type="term" value="F:ATP binding"/>
    <property type="evidence" value="ECO:0007669"/>
    <property type="project" value="UniProtKB-KW"/>
</dbReference>
<dbReference type="GO" id="GO:0016887">
    <property type="term" value="F:ATP hydrolysis activity"/>
    <property type="evidence" value="ECO:0007669"/>
    <property type="project" value="RHEA"/>
</dbReference>
<dbReference type="Gene3D" id="3.40.50.300">
    <property type="entry name" value="P-loop containing nucleotide triphosphate hydrolases"/>
    <property type="match status" value="1"/>
</dbReference>
<dbReference type="InterPro" id="IPR027417">
    <property type="entry name" value="P-loop_NTPase"/>
</dbReference>
<dbReference type="PANTHER" id="PTHR10492:SF57">
    <property type="entry name" value="ATP-DEPENDENT DNA HELICASE"/>
    <property type="match status" value="1"/>
</dbReference>
<dbReference type="Proteomes" id="UP000018888">
    <property type="component" value="Unassembled WGS sequence"/>
</dbReference>
<dbReference type="GO" id="GO:0006281">
    <property type="term" value="P:DNA repair"/>
    <property type="evidence" value="ECO:0007669"/>
    <property type="project" value="UniProtKB-KW"/>
</dbReference>
<keyword evidence="1" id="KW-0233">DNA recombination</keyword>
<keyword evidence="1" id="KW-0227">DNA damage</keyword>
<dbReference type="EMBL" id="AUPC02000168">
    <property type="protein sequence ID" value="POG67633.1"/>
    <property type="molecule type" value="Genomic_DNA"/>
</dbReference>
<keyword evidence="1" id="KW-0234">DNA repair</keyword>
<evidence type="ECO:0000256" key="1">
    <source>
        <dbReference type="RuleBase" id="RU363044"/>
    </source>
</evidence>
<keyword evidence="1" id="KW-0067">ATP-binding</keyword>
<dbReference type="SUPFAM" id="SSF52540">
    <property type="entry name" value="P-loop containing nucleoside triphosphate hydrolases"/>
    <property type="match status" value="1"/>
</dbReference>
<gene>
    <name evidence="3" type="ORF">GLOIN_2v1419845</name>
</gene>
<name>A0A2P4PQI6_RHIID</name>
<evidence type="ECO:0000259" key="2">
    <source>
        <dbReference type="Pfam" id="PF05970"/>
    </source>
</evidence>
<evidence type="ECO:0000313" key="4">
    <source>
        <dbReference type="Proteomes" id="UP000018888"/>
    </source>
</evidence>
<evidence type="ECO:0000313" key="3">
    <source>
        <dbReference type="EMBL" id="POG67633.1"/>
    </source>
</evidence>
<comment type="cofactor">
    <cofactor evidence="1">
        <name>Mg(2+)</name>
        <dbReference type="ChEBI" id="CHEBI:18420"/>
    </cofactor>
</comment>
<dbReference type="GO" id="GO:0043139">
    <property type="term" value="F:5'-3' DNA helicase activity"/>
    <property type="evidence" value="ECO:0007669"/>
    <property type="project" value="UniProtKB-EC"/>
</dbReference>
<feature type="non-terminal residue" evidence="3">
    <location>
        <position position="131"/>
    </location>
</feature>
<dbReference type="PANTHER" id="PTHR10492">
    <property type="match status" value="1"/>
</dbReference>
<dbReference type="GO" id="GO:0000723">
    <property type="term" value="P:telomere maintenance"/>
    <property type="evidence" value="ECO:0007669"/>
    <property type="project" value="InterPro"/>
</dbReference>
<feature type="domain" description="DNA helicase Pif1-like DEAD-box helicase" evidence="2">
    <location>
        <begin position="27"/>
        <end position="131"/>
    </location>
</feature>
<accession>A0A2P4PQI6</accession>
<proteinExistence type="inferred from homology"/>
<comment type="caution">
    <text evidence="3">The sequence shown here is derived from an EMBL/GenBank/DDBJ whole genome shotgun (WGS) entry which is preliminary data.</text>
</comment>
<comment type="catalytic activity">
    <reaction evidence="1">
        <text>ATP + H2O = ADP + phosphate + H(+)</text>
        <dbReference type="Rhea" id="RHEA:13065"/>
        <dbReference type="ChEBI" id="CHEBI:15377"/>
        <dbReference type="ChEBI" id="CHEBI:15378"/>
        <dbReference type="ChEBI" id="CHEBI:30616"/>
        <dbReference type="ChEBI" id="CHEBI:43474"/>
        <dbReference type="ChEBI" id="CHEBI:456216"/>
        <dbReference type="EC" id="5.6.2.3"/>
    </reaction>
</comment>
<sequence>LNQLIREEMSYDITLLQTALNQNVPLLNKDQRAIYYAVLSSIHDTCTCFFVDGPGGTGKTFLYNTLLATVRSCGEIALAVASLGISALLIDGGRTAHSRFRIPLKLHELSTCNIFRRSREARLINAAKLFI</sequence>
<feature type="non-terminal residue" evidence="3">
    <location>
        <position position="1"/>
    </location>
</feature>
<reference evidence="3 4" key="2">
    <citation type="journal article" date="2018" name="New Phytol.">
        <title>High intraspecific genome diversity in the model arbuscular mycorrhizal symbiont Rhizophagus irregularis.</title>
        <authorList>
            <person name="Chen E.C.H."/>
            <person name="Morin E."/>
            <person name="Beaudet D."/>
            <person name="Noel J."/>
            <person name="Yildirir G."/>
            <person name="Ndikumana S."/>
            <person name="Charron P."/>
            <person name="St-Onge C."/>
            <person name="Giorgi J."/>
            <person name="Kruger M."/>
            <person name="Marton T."/>
            <person name="Ropars J."/>
            <person name="Grigoriev I.V."/>
            <person name="Hainaut M."/>
            <person name="Henrissat B."/>
            <person name="Roux C."/>
            <person name="Martin F."/>
            <person name="Corradi N."/>
        </authorList>
    </citation>
    <scope>NUCLEOTIDE SEQUENCE [LARGE SCALE GENOMIC DNA]</scope>
    <source>
        <strain evidence="3 4">DAOM 197198</strain>
    </source>
</reference>
<keyword evidence="4" id="KW-1185">Reference proteome</keyword>
<keyword evidence="1" id="KW-0378">Hydrolase</keyword>
<dbReference type="InterPro" id="IPR010285">
    <property type="entry name" value="DNA_helicase_pif1-like_DEAD"/>
</dbReference>
<organism evidence="3 4">
    <name type="scientific">Rhizophagus irregularis (strain DAOM 181602 / DAOM 197198 / MUCL 43194)</name>
    <name type="common">Arbuscular mycorrhizal fungus</name>
    <name type="synonym">Glomus intraradices</name>
    <dbReference type="NCBI Taxonomy" id="747089"/>
    <lineage>
        <taxon>Eukaryota</taxon>
        <taxon>Fungi</taxon>
        <taxon>Fungi incertae sedis</taxon>
        <taxon>Mucoromycota</taxon>
        <taxon>Glomeromycotina</taxon>
        <taxon>Glomeromycetes</taxon>
        <taxon>Glomerales</taxon>
        <taxon>Glomeraceae</taxon>
        <taxon>Rhizophagus</taxon>
    </lineage>
</organism>